<accession>A0A143DCQ1</accession>
<proteinExistence type="predicted"/>
<dbReference type="Gene3D" id="3.90.320.10">
    <property type="match status" value="1"/>
</dbReference>
<organism evidence="2 3">
    <name type="scientific">Haematospirillum jordaniae</name>
    <dbReference type="NCBI Taxonomy" id="1549855"/>
    <lineage>
        <taxon>Bacteria</taxon>
        <taxon>Pseudomonadati</taxon>
        <taxon>Pseudomonadota</taxon>
        <taxon>Alphaproteobacteria</taxon>
        <taxon>Rhodospirillales</taxon>
        <taxon>Novispirillaceae</taxon>
        <taxon>Haematospirillum</taxon>
    </lineage>
</organism>
<keyword evidence="3" id="KW-1185">Reference proteome</keyword>
<evidence type="ECO:0000313" key="2">
    <source>
        <dbReference type="EMBL" id="AMW34507.1"/>
    </source>
</evidence>
<protein>
    <submittedName>
        <fullName evidence="2">Double-strand break repair protein AddB</fullName>
    </submittedName>
</protein>
<dbReference type="InterPro" id="IPR038726">
    <property type="entry name" value="PDDEXK_AddAB-type"/>
</dbReference>
<dbReference type="EMBL" id="CP014525">
    <property type="protein sequence ID" value="AMW34507.1"/>
    <property type="molecule type" value="Genomic_DNA"/>
</dbReference>
<name>A0A143DCQ1_9PROT</name>
<dbReference type="Proteomes" id="UP000076066">
    <property type="component" value="Chromosome"/>
</dbReference>
<reference evidence="2 3" key="1">
    <citation type="submission" date="2016-02" db="EMBL/GenBank/DDBJ databases">
        <title>Complete Genome of H5569, the type strain of the newly described species Haematospirillium jordaniae.</title>
        <authorList>
            <person name="Nicholson A.C."/>
            <person name="Humrighouse B.W."/>
            <person name="Loparov V."/>
            <person name="McQuiston J.R."/>
        </authorList>
    </citation>
    <scope>NUCLEOTIDE SEQUENCE [LARGE SCALE GENOMIC DNA]</scope>
    <source>
        <strain evidence="2 3">H5569</strain>
    </source>
</reference>
<dbReference type="AlphaFoldDB" id="A0A143DCQ1"/>
<sequence length="997" mass="109121">MHQDTGVTLRGPLLNIPARFPFADTLARGLLEETGSDPMQLATYTLLLPTRRAVRTLREAFLRQSNGKALLLPRLLPVADPDEITLLPLLSDTSATDDSTMDIRPPISPLHRQLLLTRLILAAPATGQACTPDRAALLASELAQLLDQVQTEGLGFDALEKLVPEDYAQHWQITLDFLSILTRHWPVILDSMGCLDPAEHRNRLLLARAHTWQTTPPSGPVLAAGITGSIPAVASLLATIATLPQGRVVLPGLDRNLDADSWEAIDESHPQYALKRLLDRLGKNRDAVHNWPCVESIRTAHPDRERLCSELMRPASTTHTWRHIKPLAEEAIKGITRLDCPSPREEALAIALLMRHTLSIPERTCALVTPDRDLARRVAADLTRWGITVDDSAGRPLTVTPPGAFLRLGADMVAQRFAPVPLLALLKHPLCSAGLDAAVFRDSVRRLELTVLRGVRPAPGIAGLRAAALASGAMDESLSTLLDALERCCADFTALMAEQNVPLHILLESHMRMAEALATTPDRPGPLWLWDADAGMAAASFAADLAEHAAVLGQIRPQAYPGLLDALMRGRTVRTRFGSHPRLDILGPMEARLHQADVMIVGSLNEDVWPPRPGADPWMSRPMRTAFGLPLPEQKVGHTAHDLVTVLGSPHVVLTRSLKAEGTPTVPSRWLLRLETVLSAVGLALPEPEHPWLKWAELFDRPEQMIPVRRPAPRPPVESRPRALSATRIETWMRDPYAIYARHILGLRPLDPLDAQPGPADYGTLVHRALEDFIKRFPHILPADPEAELLASGQKVFADTIARPSVQAFWWPRFERLAHWFAIQEQGRRTMIRETFVEISGSLDLGDFVLTAKADRIDLLEDGSLVIVDYKTGAPPSAREVAAGFSPQLPLEALIAHHGGFPGIPAGRTISSLLYWHLKGSANGGEERNACGHGMSPDTLAKQALEGLRGLIDAFSHPGTPYEARPHPGKAPAWSDWLHLARVREWAAAGDTDGDGA</sequence>
<dbReference type="STRING" id="1549855.AY555_04140"/>
<dbReference type="KEGG" id="hjo:AY555_04140"/>
<dbReference type="SUPFAM" id="SSF52540">
    <property type="entry name" value="P-loop containing nucleoside triphosphate hydrolases"/>
    <property type="match status" value="1"/>
</dbReference>
<dbReference type="NCBIfam" id="TIGR02786">
    <property type="entry name" value="addB_alphas"/>
    <property type="match status" value="1"/>
</dbReference>
<dbReference type="InterPro" id="IPR027417">
    <property type="entry name" value="P-loop_NTPase"/>
</dbReference>
<dbReference type="OrthoDB" id="9780606at2"/>
<feature type="domain" description="PD-(D/E)XK endonuclease-like" evidence="1">
    <location>
        <begin position="724"/>
        <end position="956"/>
    </location>
</feature>
<dbReference type="Pfam" id="PF12705">
    <property type="entry name" value="PDDEXK_1"/>
    <property type="match status" value="1"/>
</dbReference>
<dbReference type="InterPro" id="IPR011604">
    <property type="entry name" value="PDDEXK-like_dom_sf"/>
</dbReference>
<evidence type="ECO:0000313" key="3">
    <source>
        <dbReference type="Proteomes" id="UP000076066"/>
    </source>
</evidence>
<gene>
    <name evidence="2" type="ORF">AY555_04140</name>
</gene>
<dbReference type="InterPro" id="IPR014153">
    <property type="entry name" value="Ds_break_AddB"/>
</dbReference>
<evidence type="ECO:0000259" key="1">
    <source>
        <dbReference type="Pfam" id="PF12705"/>
    </source>
</evidence>